<dbReference type="EMBL" id="OVTA01000103">
    <property type="protein sequence ID" value="SPS02837.1"/>
    <property type="molecule type" value="Genomic_DNA"/>
</dbReference>
<accession>A0A375JCK2</accession>
<sequence length="102" mass="10764">MTIPLEAAKAIYRHAIDPRASGGEGEAWCAAVTDEVNQVVSAMDAATAAAVIAWWHHDWSQVAGNQALRQQASVAPRVRRGIDGKIVSGRLTTPLAAGYEVG</sequence>
<gene>
    <name evidence="1" type="ORF">CBM2634_U380002</name>
</gene>
<evidence type="ECO:0000313" key="1">
    <source>
        <dbReference type="EMBL" id="SPS02837.1"/>
    </source>
</evidence>
<dbReference type="Proteomes" id="UP000256805">
    <property type="component" value="Unassembled WGS sequence"/>
</dbReference>
<proteinExistence type="predicted"/>
<organism evidence="1 2">
    <name type="scientific">Cupriavidus taiwanensis</name>
    <dbReference type="NCBI Taxonomy" id="164546"/>
    <lineage>
        <taxon>Bacteria</taxon>
        <taxon>Pseudomonadati</taxon>
        <taxon>Pseudomonadota</taxon>
        <taxon>Betaproteobacteria</taxon>
        <taxon>Burkholderiales</taxon>
        <taxon>Burkholderiaceae</taxon>
        <taxon>Cupriavidus</taxon>
    </lineage>
</organism>
<name>A0A375JCK2_9BURK</name>
<dbReference type="AlphaFoldDB" id="A0A375JCK2"/>
<dbReference type="RefSeq" id="WP_258874841.1">
    <property type="nucleotide sequence ID" value="NZ_OVTA01000103.1"/>
</dbReference>
<evidence type="ECO:0000313" key="2">
    <source>
        <dbReference type="Proteomes" id="UP000256805"/>
    </source>
</evidence>
<protein>
    <submittedName>
        <fullName evidence="1">Uncharacterized protein</fullName>
    </submittedName>
</protein>
<reference evidence="1 2" key="1">
    <citation type="submission" date="2018-01" db="EMBL/GenBank/DDBJ databases">
        <authorList>
            <person name="Gaut B.S."/>
            <person name="Morton B.R."/>
            <person name="Clegg M.T."/>
            <person name="Duvall M.R."/>
        </authorList>
    </citation>
    <scope>NUCLEOTIDE SEQUENCE [LARGE SCALE GENOMIC DNA]</scope>
    <source>
        <strain evidence="1">Cupriavidus taiwanensis cmp 52</strain>
    </source>
</reference>